<accession>A0ABU8NS91</accession>
<evidence type="ECO:0000256" key="1">
    <source>
        <dbReference type="SAM" id="MobiDB-lite"/>
    </source>
</evidence>
<keyword evidence="2" id="KW-0812">Transmembrane</keyword>
<protein>
    <recommendedName>
        <fullName evidence="5">Membrane protein DUF2157</fullName>
    </recommendedName>
</protein>
<feature type="transmembrane region" description="Helical" evidence="2">
    <location>
        <begin position="137"/>
        <end position="155"/>
    </location>
</feature>
<evidence type="ECO:0000313" key="3">
    <source>
        <dbReference type="EMBL" id="MEJ2904068.1"/>
    </source>
</evidence>
<feature type="transmembrane region" description="Helical" evidence="2">
    <location>
        <begin position="215"/>
        <end position="239"/>
    </location>
</feature>
<feature type="transmembrane region" description="Helical" evidence="2">
    <location>
        <begin position="184"/>
        <end position="203"/>
    </location>
</feature>
<dbReference type="RefSeq" id="WP_172662375.1">
    <property type="nucleotide sequence ID" value="NZ_CBFGNQ010000023.1"/>
</dbReference>
<keyword evidence="2" id="KW-0472">Membrane</keyword>
<evidence type="ECO:0008006" key="5">
    <source>
        <dbReference type="Google" id="ProtNLM"/>
    </source>
</evidence>
<keyword evidence="4" id="KW-1185">Reference proteome</keyword>
<evidence type="ECO:0000256" key="2">
    <source>
        <dbReference type="SAM" id="Phobius"/>
    </source>
</evidence>
<feature type="transmembrane region" description="Helical" evidence="2">
    <location>
        <begin position="286"/>
        <end position="303"/>
    </location>
</feature>
<dbReference type="EMBL" id="JBBEUB010000005">
    <property type="protein sequence ID" value="MEJ2904068.1"/>
    <property type="molecule type" value="Genomic_DNA"/>
</dbReference>
<feature type="compositionally biased region" description="Gly residues" evidence="1">
    <location>
        <begin position="378"/>
        <end position="392"/>
    </location>
</feature>
<organism evidence="3 4">
    <name type="scientific">Pedobacter panaciterrae</name>
    <dbReference type="NCBI Taxonomy" id="363849"/>
    <lineage>
        <taxon>Bacteria</taxon>
        <taxon>Pseudomonadati</taxon>
        <taxon>Bacteroidota</taxon>
        <taxon>Sphingobacteriia</taxon>
        <taxon>Sphingobacteriales</taxon>
        <taxon>Sphingobacteriaceae</taxon>
        <taxon>Pedobacter</taxon>
    </lineage>
</organism>
<sequence>MIIYNNIWLANLLIREEAQKARKAEAISINEQKEIEDKHPVGFYSPNIFIRIGLFILTCIIVSFSIGLLMLMVSDTNVIDKWGFSFFVGILTYIALELMVRKSNHFKSGVDDALMWISGGLVLTAFIILQADVSNNFPYSRISFFLCLLALFYAVRFTDMLMTAIGLLALIATIFFVWKDLFSWGMATMPFLMMIVCSGIYFLSKRSIGKKASLYYTSCLYVVQIVSLLVLYLAGNYYVVQSLSPASEGIYNSAEPAPVPFGFFFWAWTILIPFIYLGLGIKNKDVIILRTGLILVAAAAFTFRNYYHLMPIEGALSIVGIILLGICYMVMKYLKTPKHGFTYEDLEDGNFMDKLKVESLIVSETFSGTQPQGENTRFGGGDFGGGGASGNF</sequence>
<keyword evidence="2" id="KW-1133">Transmembrane helix</keyword>
<feature type="transmembrane region" description="Helical" evidence="2">
    <location>
        <begin position="82"/>
        <end position="101"/>
    </location>
</feature>
<feature type="transmembrane region" description="Helical" evidence="2">
    <location>
        <begin position="48"/>
        <end position="70"/>
    </location>
</feature>
<name>A0ABU8NS91_9SPHI</name>
<feature type="transmembrane region" description="Helical" evidence="2">
    <location>
        <begin position="309"/>
        <end position="331"/>
    </location>
</feature>
<feature type="transmembrane region" description="Helical" evidence="2">
    <location>
        <begin position="113"/>
        <end position="131"/>
    </location>
</feature>
<feature type="region of interest" description="Disordered" evidence="1">
    <location>
        <begin position="368"/>
        <end position="392"/>
    </location>
</feature>
<dbReference type="Proteomes" id="UP001378956">
    <property type="component" value="Unassembled WGS sequence"/>
</dbReference>
<comment type="caution">
    <text evidence="3">The sequence shown here is derived from an EMBL/GenBank/DDBJ whole genome shotgun (WGS) entry which is preliminary data.</text>
</comment>
<evidence type="ECO:0000313" key="4">
    <source>
        <dbReference type="Proteomes" id="UP001378956"/>
    </source>
</evidence>
<proteinExistence type="predicted"/>
<reference evidence="3 4" key="1">
    <citation type="submission" date="2024-03" db="EMBL/GenBank/DDBJ databases">
        <title>Sequence of Lycoming College Course Isolates.</title>
        <authorList>
            <person name="Plotts O."/>
            <person name="Newman J."/>
        </authorList>
    </citation>
    <scope>NUCLEOTIDE SEQUENCE [LARGE SCALE GENOMIC DNA]</scope>
    <source>
        <strain evidence="3 4">CJB-3</strain>
    </source>
</reference>
<gene>
    <name evidence="3" type="ORF">WAE58_16605</name>
</gene>
<feature type="transmembrane region" description="Helical" evidence="2">
    <location>
        <begin position="259"/>
        <end position="279"/>
    </location>
</feature>
<feature type="transmembrane region" description="Helical" evidence="2">
    <location>
        <begin position="160"/>
        <end position="178"/>
    </location>
</feature>